<dbReference type="Pfam" id="PF04822">
    <property type="entry name" value="Takusan"/>
    <property type="match status" value="2"/>
</dbReference>
<gene>
    <name evidence="3" type="ORF">H671_1g3591</name>
</gene>
<organism evidence="3 4">
    <name type="scientific">Cricetulus griseus</name>
    <name type="common">Chinese hamster</name>
    <name type="synonym">Cricetulus barabensis griseus</name>
    <dbReference type="NCBI Taxonomy" id="10029"/>
    <lineage>
        <taxon>Eukaryota</taxon>
        <taxon>Metazoa</taxon>
        <taxon>Chordata</taxon>
        <taxon>Craniata</taxon>
        <taxon>Vertebrata</taxon>
        <taxon>Euteleostomi</taxon>
        <taxon>Mammalia</taxon>
        <taxon>Eutheria</taxon>
        <taxon>Euarchontoglires</taxon>
        <taxon>Glires</taxon>
        <taxon>Rodentia</taxon>
        <taxon>Myomorpha</taxon>
        <taxon>Muroidea</taxon>
        <taxon>Cricetidae</taxon>
        <taxon>Cricetinae</taxon>
        <taxon>Cricetulus</taxon>
    </lineage>
</organism>
<evidence type="ECO:0000259" key="2">
    <source>
        <dbReference type="Pfam" id="PF04822"/>
    </source>
</evidence>
<dbReference type="PANTHER" id="PTHR21558">
    <property type="entry name" value="SPEER/SPETEX"/>
    <property type="match status" value="1"/>
</dbReference>
<evidence type="ECO:0000313" key="3">
    <source>
        <dbReference type="EMBL" id="ERE87700.1"/>
    </source>
</evidence>
<feature type="coiled-coil region" evidence="1">
    <location>
        <begin position="246"/>
        <end position="280"/>
    </location>
</feature>
<proteinExistence type="predicted"/>
<protein>
    <submittedName>
        <fullName evidence="3">Putative disks large-like protein</fullName>
    </submittedName>
</protein>
<feature type="domain" description="Disks large homolog 5 N-terminal" evidence="2">
    <location>
        <begin position="15"/>
        <end position="48"/>
    </location>
</feature>
<accession>A0A061IHF2</accession>
<feature type="coiled-coil region" evidence="1">
    <location>
        <begin position="25"/>
        <end position="59"/>
    </location>
</feature>
<dbReference type="Proteomes" id="UP000030759">
    <property type="component" value="Unassembled WGS sequence"/>
</dbReference>
<evidence type="ECO:0000313" key="4">
    <source>
        <dbReference type="Proteomes" id="UP000030759"/>
    </source>
</evidence>
<reference evidence="4" key="1">
    <citation type="journal article" date="2013" name="Nat. Biotechnol.">
        <title>Chinese hamster genome sequenced from sorted chromosomes.</title>
        <authorList>
            <person name="Brinkrolf K."/>
            <person name="Rupp O."/>
            <person name="Laux H."/>
            <person name="Kollin F."/>
            <person name="Ernst W."/>
            <person name="Linke B."/>
            <person name="Kofler R."/>
            <person name="Romand S."/>
            <person name="Hesse F."/>
            <person name="Budach W.E."/>
            <person name="Galosy S."/>
            <person name="Muller D."/>
            <person name="Noll T."/>
            <person name="Wienberg J."/>
            <person name="Jostock T."/>
            <person name="Leonard M."/>
            <person name="Grillari J."/>
            <person name="Tauch A."/>
            <person name="Goesmann A."/>
            <person name="Helk B."/>
            <person name="Mott J.E."/>
            <person name="Puhler A."/>
            <person name="Borth N."/>
        </authorList>
    </citation>
    <scope>NUCLEOTIDE SEQUENCE [LARGE SCALE GENOMIC DNA]</scope>
    <source>
        <strain evidence="4">17A/GY</strain>
    </source>
</reference>
<keyword evidence="1" id="KW-0175">Coiled coil</keyword>
<feature type="domain" description="Disks large homolog 5 N-terminal" evidence="2">
    <location>
        <begin position="194"/>
        <end position="270"/>
    </location>
</feature>
<dbReference type="EMBL" id="KE667037">
    <property type="protein sequence ID" value="ERE87700.1"/>
    <property type="molecule type" value="Genomic_DNA"/>
</dbReference>
<dbReference type="AlphaFoldDB" id="A0A061IHF2"/>
<evidence type="ECO:0000256" key="1">
    <source>
        <dbReference type="SAM" id="Coils"/>
    </source>
</evidence>
<name>A0A061IHF2_CRIGR</name>
<sequence length="352" mass="41712">MILEACVHGILSSCSRPYHKPNPFYEKLKLEHKQVMCELKIFEKENIEDSEKLSELTKETVFYRFWLCLPGNARPFGEVVPGGRGGRRRLAGPYYAECVFSGLQRRLLMKQTQLNKKLDMLRQEKKKLQEDWVLLNHHLEDLNLICKNQDEETSDMKIQQQQVYLGLRSSRYVFTSAKITSGTTNARSAIEQPSKPMLLHKKYLLKEMESITMDLQLMTSQRNELRDRLLFINEGNRPYHKPNPFYEKLKLEHKQIMWELKIFENENTEASKKLSELTEERVFYRGLHSRILLEQTHLNKKVDILKQEKKKLQDYWVLLKCHLEDLTLICKNQDEETSDMKIQQQQGIPCLH</sequence>
<dbReference type="InterPro" id="IPR006907">
    <property type="entry name" value="DLG5_N"/>
</dbReference>
<dbReference type="PANTHER" id="PTHR21558:SF13">
    <property type="entry name" value="MCG129800-RELATED"/>
    <property type="match status" value="1"/>
</dbReference>